<dbReference type="Proteomes" id="UP001049176">
    <property type="component" value="Chromosome 3"/>
</dbReference>
<organism evidence="2 3">
    <name type="scientific">Marasmius oreades</name>
    <name type="common">fairy-ring Marasmius</name>
    <dbReference type="NCBI Taxonomy" id="181124"/>
    <lineage>
        <taxon>Eukaryota</taxon>
        <taxon>Fungi</taxon>
        <taxon>Dikarya</taxon>
        <taxon>Basidiomycota</taxon>
        <taxon>Agaricomycotina</taxon>
        <taxon>Agaricomycetes</taxon>
        <taxon>Agaricomycetidae</taxon>
        <taxon>Agaricales</taxon>
        <taxon>Marasmiineae</taxon>
        <taxon>Marasmiaceae</taxon>
        <taxon>Marasmius</taxon>
    </lineage>
</organism>
<proteinExistence type="predicted"/>
<evidence type="ECO:0000313" key="2">
    <source>
        <dbReference type="EMBL" id="KAG7094552.1"/>
    </source>
</evidence>
<accession>A0A9P7S3R2</accession>
<dbReference type="RefSeq" id="XP_043011022.1">
    <property type="nucleotide sequence ID" value="XM_043149938.1"/>
</dbReference>
<dbReference type="GeneID" id="66074456"/>
<evidence type="ECO:0000256" key="1">
    <source>
        <dbReference type="SAM" id="MobiDB-lite"/>
    </source>
</evidence>
<feature type="compositionally biased region" description="Basic and acidic residues" evidence="1">
    <location>
        <begin position="227"/>
        <end position="243"/>
    </location>
</feature>
<dbReference type="EMBL" id="CM032183">
    <property type="protein sequence ID" value="KAG7094552.1"/>
    <property type="molecule type" value="Genomic_DNA"/>
</dbReference>
<name>A0A9P7S3R2_9AGAR</name>
<protein>
    <submittedName>
        <fullName evidence="2">Uncharacterized protein</fullName>
    </submittedName>
</protein>
<evidence type="ECO:0000313" key="3">
    <source>
        <dbReference type="Proteomes" id="UP001049176"/>
    </source>
</evidence>
<reference evidence="2" key="1">
    <citation type="journal article" date="2021" name="Genome Biol. Evol.">
        <title>The assembled and annotated genome of the fairy-ring fungus Marasmius oreades.</title>
        <authorList>
            <person name="Hiltunen M."/>
            <person name="Ament-Velasquez S.L."/>
            <person name="Johannesson H."/>
        </authorList>
    </citation>
    <scope>NUCLEOTIDE SEQUENCE</scope>
    <source>
        <strain evidence="2">03SP1</strain>
    </source>
</reference>
<dbReference type="AlphaFoldDB" id="A0A9P7S3R2"/>
<comment type="caution">
    <text evidence="2">The sequence shown here is derived from an EMBL/GenBank/DDBJ whole genome shotgun (WGS) entry which is preliminary data.</text>
</comment>
<keyword evidence="3" id="KW-1185">Reference proteome</keyword>
<feature type="region of interest" description="Disordered" evidence="1">
    <location>
        <begin position="173"/>
        <end position="274"/>
    </location>
</feature>
<dbReference type="KEGG" id="more:E1B28_005380"/>
<gene>
    <name evidence="2" type="ORF">E1B28_005380</name>
</gene>
<sequence length="563" mass="63157">MAANWEPSISTSQLKQVHRDLHSVHAVLKQLFAFQLQDNVDVIRACLRVLDDRLAFIHEVFVETKNDDDCPSIFRRVLCSASLFAHKPQLKWSPKNDTNSAETWVFLPDKINKNQIFNFSDPVEEDYLNRFLKHRKSKLPLSDPPNTGFLQEVVNELQVKAELKLKAAIEKKKAEKAASSKATSSRLSKHLQEDNEDSAPPDQPETIVLDEDDSGEDKLEQDEEPSDKEPPLSRVDRFKDFKPSHKHPARKSPSPKAKGSKCPKVEKGKGKEKVSKAPCRFTHADITSRPCTNKWSEIAHDIDLSFQLAKHPGFTIEEVVNAMHPLTVFNPQSSCLNCVVNGVKCIIGPSKSLKCEPCERVHSKCSFLSDISTMMAVHSEIQTIASQSTLGIHTTLADLVLMSNKYEAQLANARRMLLPLQAQEHHIKVLQSRLHNQCVDSRVVFEYLQQNPHFTLKATMLSFLSFFLSWETVPKLTSNTHSVQVTKDNELELVEIESKMVVRSLPLPINPLIPSPLPTVQKDNTAVFVEVLAVDLCPSKSSIYKVANSGDADQEVGVSNVLS</sequence>
<feature type="compositionally biased region" description="Basic and acidic residues" evidence="1">
    <location>
        <begin position="263"/>
        <end position="274"/>
    </location>
</feature>
<feature type="compositionally biased region" description="Acidic residues" evidence="1">
    <location>
        <begin position="208"/>
        <end position="226"/>
    </location>
</feature>